<name>A0A024V117_PLAFA</name>
<reference evidence="1 2" key="2">
    <citation type="submission" date="2013-02" db="EMBL/GenBank/DDBJ databases">
        <title>The Genome Sequence of Plasmodium falciparum Vietnam Oak-Knoll (FVO).</title>
        <authorList>
            <consortium name="The Broad Institute Genome Sequencing Platform"/>
            <consortium name="The Broad Institute Genome Sequencing Center for Infectious Disease"/>
            <person name="Neafsey D."/>
            <person name="Cheeseman I."/>
            <person name="Volkman S."/>
            <person name="Adams J."/>
            <person name="Walker B."/>
            <person name="Young S.K."/>
            <person name="Zeng Q."/>
            <person name="Gargeya S."/>
            <person name="Fitzgerald M."/>
            <person name="Haas B."/>
            <person name="Abouelleil A."/>
            <person name="Alvarado L."/>
            <person name="Arachchi H.M."/>
            <person name="Berlin A.M."/>
            <person name="Chapman S.B."/>
            <person name="Dewar J."/>
            <person name="Goldberg J."/>
            <person name="Griggs A."/>
            <person name="Gujja S."/>
            <person name="Hansen M."/>
            <person name="Howarth C."/>
            <person name="Imamovic A."/>
            <person name="Larimer J."/>
            <person name="McCowan C."/>
            <person name="Murphy C."/>
            <person name="Neiman D."/>
            <person name="Pearson M."/>
            <person name="Priest M."/>
            <person name="Roberts A."/>
            <person name="Saif S."/>
            <person name="Shea T."/>
            <person name="Sisk P."/>
            <person name="Sykes S."/>
            <person name="Wortman J."/>
            <person name="Nusbaum C."/>
            <person name="Birren B."/>
        </authorList>
    </citation>
    <scope>NUCLEOTIDE SEQUENCE [LARGE SCALE GENOMIC DNA]</scope>
    <source>
        <strain evidence="2">Vietnam Oak-Knoll (FVO)</strain>
    </source>
</reference>
<evidence type="ECO:0000313" key="2">
    <source>
        <dbReference type="Proteomes" id="UP000030690"/>
    </source>
</evidence>
<evidence type="ECO:0000313" key="1">
    <source>
        <dbReference type="EMBL" id="ETW16546.1"/>
    </source>
</evidence>
<dbReference type="EMBL" id="KI925143">
    <property type="protein sequence ID" value="ETW16546.1"/>
    <property type="molecule type" value="Genomic_DNA"/>
</dbReference>
<proteinExistence type="predicted"/>
<dbReference type="AlphaFoldDB" id="A0A024V117"/>
<protein>
    <submittedName>
        <fullName evidence="1">Uncharacterized protein</fullName>
    </submittedName>
</protein>
<accession>A0A024V117</accession>
<reference evidence="1 2" key="1">
    <citation type="submission" date="2013-02" db="EMBL/GenBank/DDBJ databases">
        <title>The Genome Annotation of Plasmodium falciparum Vietnam Oak-Knoll (FVO).</title>
        <authorList>
            <consortium name="The Broad Institute Genome Sequencing Platform"/>
            <consortium name="The Broad Institute Genome Sequencing Center for Infectious Disease"/>
            <person name="Neafsey D."/>
            <person name="Hoffman S."/>
            <person name="Volkman S."/>
            <person name="Rosenthal P."/>
            <person name="Walker B."/>
            <person name="Young S.K."/>
            <person name="Zeng Q."/>
            <person name="Gargeya S."/>
            <person name="Fitzgerald M."/>
            <person name="Haas B."/>
            <person name="Abouelleil A."/>
            <person name="Allen A.W."/>
            <person name="Alvarado L."/>
            <person name="Arachchi H.M."/>
            <person name="Berlin A.M."/>
            <person name="Chapman S.B."/>
            <person name="Gainer-Dewar J."/>
            <person name="Goldberg J."/>
            <person name="Griggs A."/>
            <person name="Gujja S."/>
            <person name="Hansen M."/>
            <person name="Howarth C."/>
            <person name="Imamovic A."/>
            <person name="Ireland A."/>
            <person name="Larimer J."/>
            <person name="McCowan C."/>
            <person name="Murphy C."/>
            <person name="Pearson M."/>
            <person name="Poon T.W."/>
            <person name="Priest M."/>
            <person name="Roberts A."/>
            <person name="Saif S."/>
            <person name="Shea T."/>
            <person name="Sisk P."/>
            <person name="Sykes S."/>
            <person name="Wortman J."/>
            <person name="Nusbaum C."/>
            <person name="Birren B."/>
        </authorList>
    </citation>
    <scope>NUCLEOTIDE SEQUENCE [LARGE SCALE GENOMIC DNA]</scope>
    <source>
        <strain evidence="2">Vietnam Oak-Knoll (FVO)</strain>
    </source>
</reference>
<sequence>MLIYLFHKHFLSYQRIQRTESFNEKGKFYEQKSELIKY</sequence>
<organism evidence="1 2">
    <name type="scientific">Plasmodium falciparum Vietnam Oak-Knoll</name>
    <name type="common">FVO</name>
    <dbReference type="NCBI Taxonomy" id="1036723"/>
    <lineage>
        <taxon>Eukaryota</taxon>
        <taxon>Sar</taxon>
        <taxon>Alveolata</taxon>
        <taxon>Apicomplexa</taxon>
        <taxon>Aconoidasida</taxon>
        <taxon>Haemosporida</taxon>
        <taxon>Plasmodiidae</taxon>
        <taxon>Plasmodium</taxon>
        <taxon>Plasmodium (Laverania)</taxon>
    </lineage>
</organism>
<dbReference type="Proteomes" id="UP000030690">
    <property type="component" value="Unassembled WGS sequence"/>
</dbReference>
<gene>
    <name evidence="1" type="ORF">PFFVO_04603</name>
</gene>